<evidence type="ECO:0000256" key="1">
    <source>
        <dbReference type="SAM" id="MobiDB-lite"/>
    </source>
</evidence>
<evidence type="ECO:0008006" key="4">
    <source>
        <dbReference type="Google" id="ProtNLM"/>
    </source>
</evidence>
<sequence>MHLVDEPVVIQVPVRDQNAEEGRVGTVREPRDVGQGGKVVGTRSEWAAYIEDQPGAFGFHLDTAPAHLVTAAVHTDPHRGRW</sequence>
<feature type="region of interest" description="Disordered" evidence="1">
    <location>
        <begin position="15"/>
        <end position="38"/>
    </location>
</feature>
<dbReference type="Proteomes" id="UP000614741">
    <property type="component" value="Unassembled WGS sequence"/>
</dbReference>
<protein>
    <recommendedName>
        <fullName evidence="4">DUF397 domain-containing protein</fullName>
    </recommendedName>
</protein>
<comment type="caution">
    <text evidence="2">The sequence shown here is derived from an EMBL/GenBank/DDBJ whole genome shotgun (WGS) entry which is preliminary data.</text>
</comment>
<name>A0ABQ4DSH9_9CELL</name>
<keyword evidence="3" id="KW-1185">Reference proteome</keyword>
<organism evidence="2 3">
    <name type="scientific">Cellulomonas phragmiteti</name>
    <dbReference type="NCBI Taxonomy" id="478780"/>
    <lineage>
        <taxon>Bacteria</taxon>
        <taxon>Bacillati</taxon>
        <taxon>Actinomycetota</taxon>
        <taxon>Actinomycetes</taxon>
        <taxon>Micrococcales</taxon>
        <taxon>Cellulomonadaceae</taxon>
        <taxon>Cellulomonas</taxon>
    </lineage>
</organism>
<evidence type="ECO:0000313" key="3">
    <source>
        <dbReference type="Proteomes" id="UP000614741"/>
    </source>
</evidence>
<feature type="compositionally biased region" description="Basic and acidic residues" evidence="1">
    <location>
        <begin position="17"/>
        <end position="32"/>
    </location>
</feature>
<proteinExistence type="predicted"/>
<accession>A0ABQ4DSH9</accession>
<reference evidence="2 3" key="1">
    <citation type="submission" date="2021-01" db="EMBL/GenBank/DDBJ databases">
        <title>Whole genome shotgun sequence of Cellulomonas phragmiteti NBRC 110785.</title>
        <authorList>
            <person name="Komaki H."/>
            <person name="Tamura T."/>
        </authorList>
    </citation>
    <scope>NUCLEOTIDE SEQUENCE [LARGE SCALE GENOMIC DNA]</scope>
    <source>
        <strain evidence="2 3">NBRC 110785</strain>
    </source>
</reference>
<dbReference type="EMBL" id="BONP01000046">
    <property type="protein sequence ID" value="GIG41916.1"/>
    <property type="molecule type" value="Genomic_DNA"/>
</dbReference>
<gene>
    <name evidence="2" type="ORF">Cph01nite_36780</name>
</gene>
<evidence type="ECO:0000313" key="2">
    <source>
        <dbReference type="EMBL" id="GIG41916.1"/>
    </source>
</evidence>